<evidence type="ECO:0000313" key="2">
    <source>
        <dbReference type="Proteomes" id="UP001204746"/>
    </source>
</evidence>
<evidence type="ECO:0000313" key="1">
    <source>
        <dbReference type="EMBL" id="MCQ8194440.1"/>
    </source>
</evidence>
<evidence type="ECO:0008006" key="3">
    <source>
        <dbReference type="Google" id="ProtNLM"/>
    </source>
</evidence>
<proteinExistence type="predicted"/>
<gene>
    <name evidence="1" type="ORF">NP777_40660</name>
</gene>
<sequence length="120" mass="13328">MINDCDTKLAPHRAALEAGADPTLVTQWITRNPGPPGQGRSRAARVIQGAGTRMSRDEIARLVRSIKDLAAVVRQAEPEHKAEIYRQLGLRLTYDSGKHKVLAEMRLDQHSHETRGVSVR</sequence>
<dbReference type="Proteomes" id="UP001204746">
    <property type="component" value="Unassembled WGS sequence"/>
</dbReference>
<protein>
    <recommendedName>
        <fullName evidence="3">Transposase</fullName>
    </recommendedName>
</protein>
<comment type="caution">
    <text evidence="1">The sequence shown here is derived from an EMBL/GenBank/DDBJ whole genome shotgun (WGS) entry which is preliminary data.</text>
</comment>
<name>A0ABT1VAM1_9ACTN</name>
<dbReference type="RefSeq" id="WP_256655211.1">
    <property type="nucleotide sequence ID" value="NZ_JANIAA010000047.1"/>
</dbReference>
<dbReference type="EMBL" id="JANIAA010000047">
    <property type="protein sequence ID" value="MCQ8194440.1"/>
    <property type="molecule type" value="Genomic_DNA"/>
</dbReference>
<reference evidence="1 2" key="1">
    <citation type="submission" date="2022-07" db="EMBL/GenBank/DDBJ databases">
        <authorList>
            <person name="Phongsopitanun W."/>
            <person name="Tanasupawat S."/>
        </authorList>
    </citation>
    <scope>NUCLEOTIDE SEQUENCE [LARGE SCALE GENOMIC DNA]</scope>
    <source>
        <strain evidence="1 2">RCU-064</strain>
    </source>
</reference>
<organism evidence="1 2">
    <name type="scientific">Streptomyces rugosispiralis</name>
    <dbReference type="NCBI Taxonomy" id="2967341"/>
    <lineage>
        <taxon>Bacteria</taxon>
        <taxon>Bacillati</taxon>
        <taxon>Actinomycetota</taxon>
        <taxon>Actinomycetes</taxon>
        <taxon>Kitasatosporales</taxon>
        <taxon>Streptomycetaceae</taxon>
        <taxon>Streptomyces</taxon>
    </lineage>
</organism>
<keyword evidence="2" id="KW-1185">Reference proteome</keyword>
<accession>A0ABT1VAM1</accession>